<dbReference type="PANTHER" id="PTHR13252:SF9">
    <property type="entry name" value="F-BOX ONLY PROTEIN 28"/>
    <property type="match status" value="1"/>
</dbReference>
<keyword evidence="1" id="KW-0175">Coiled coil</keyword>
<feature type="coiled-coil region" evidence="1">
    <location>
        <begin position="247"/>
        <end position="281"/>
    </location>
</feature>
<dbReference type="InterPro" id="IPR039719">
    <property type="entry name" value="FBXO28"/>
</dbReference>
<dbReference type="Pfam" id="PF00646">
    <property type="entry name" value="F-box"/>
    <property type="match status" value="1"/>
</dbReference>
<dbReference type="InterPro" id="IPR001810">
    <property type="entry name" value="F-box_dom"/>
</dbReference>
<proteinExistence type="predicted"/>
<dbReference type="PANTHER" id="PTHR13252">
    <property type="entry name" value="F-BOX ONLY PROTEIN 28"/>
    <property type="match status" value="1"/>
</dbReference>
<accession>A0A8S4PFY3</accession>
<evidence type="ECO:0000256" key="1">
    <source>
        <dbReference type="SAM" id="Coils"/>
    </source>
</evidence>
<dbReference type="SUPFAM" id="SSF81383">
    <property type="entry name" value="F-box domain"/>
    <property type="match status" value="1"/>
</dbReference>
<feature type="region of interest" description="Disordered" evidence="2">
    <location>
        <begin position="335"/>
        <end position="381"/>
    </location>
</feature>
<dbReference type="InterPro" id="IPR036047">
    <property type="entry name" value="F-box-like_dom_sf"/>
</dbReference>
<evidence type="ECO:0000256" key="2">
    <source>
        <dbReference type="SAM" id="MobiDB-lite"/>
    </source>
</evidence>
<feature type="non-terminal residue" evidence="4">
    <location>
        <position position="1"/>
    </location>
</feature>
<dbReference type="CDD" id="cd22100">
    <property type="entry name" value="F-box_FBXO28"/>
    <property type="match status" value="1"/>
</dbReference>
<protein>
    <recommendedName>
        <fullName evidence="3">F-box domain-containing protein</fullName>
    </recommendedName>
</protein>
<feature type="compositionally biased region" description="Basic and acidic residues" evidence="2">
    <location>
        <begin position="335"/>
        <end position="346"/>
    </location>
</feature>
<feature type="domain" description="F-box" evidence="3">
    <location>
        <begin position="8"/>
        <end position="56"/>
    </location>
</feature>
<dbReference type="PROSITE" id="PS50181">
    <property type="entry name" value="FBOX"/>
    <property type="match status" value="1"/>
</dbReference>
<gene>
    <name evidence="4" type="ORF">OFUS_LOCUS17107</name>
</gene>
<reference evidence="4" key="1">
    <citation type="submission" date="2022-03" db="EMBL/GenBank/DDBJ databases">
        <authorList>
            <person name="Martin C."/>
        </authorList>
    </citation>
    <scope>NUCLEOTIDE SEQUENCE</scope>
</reference>
<evidence type="ECO:0000313" key="5">
    <source>
        <dbReference type="Proteomes" id="UP000749559"/>
    </source>
</evidence>
<sequence>SLPEMEKSKNLLELPDGILENVLSYLSYDNISQCRIICKKFNAVCKQQLNHGFARVDKFHAQCQKDIKVKLPRRESERRSHPLSRHVDILAAIETRLSLLTMTFCKYIDSNLCCFIPGKVLDEIFRVLRMVRKEDNPPRAHELLQELRDISSMAMEFFDDKIAPGLKQHLSTYPLHNRVPVPSFGSYINSTPIMGQPSTSGGNHSNQGACSMPTPNMRQPSLRYELNIAQKQIRNVNVAFLSFKKELQDCKNLGNEQKKKIQDQERQITTLTRHKTDMNNKFTKQESKVNDLTKKIQEYDGKFSDLITEITKLKEFQAKHMINISIQPNIELESKSSIEGSKEKLTPGRGNTRKRKQTVVKEEGKVPITSPIAKRTRQRKV</sequence>
<dbReference type="AlphaFoldDB" id="A0A8S4PFY3"/>
<dbReference type="SMART" id="SM00256">
    <property type="entry name" value="FBOX"/>
    <property type="match status" value="1"/>
</dbReference>
<comment type="caution">
    <text evidence="4">The sequence shown here is derived from an EMBL/GenBank/DDBJ whole genome shotgun (WGS) entry which is preliminary data.</text>
</comment>
<dbReference type="EMBL" id="CAIIXF020000008">
    <property type="protein sequence ID" value="CAH1792085.1"/>
    <property type="molecule type" value="Genomic_DNA"/>
</dbReference>
<organism evidence="4 5">
    <name type="scientific">Owenia fusiformis</name>
    <name type="common">Polychaete worm</name>
    <dbReference type="NCBI Taxonomy" id="6347"/>
    <lineage>
        <taxon>Eukaryota</taxon>
        <taxon>Metazoa</taxon>
        <taxon>Spiralia</taxon>
        <taxon>Lophotrochozoa</taxon>
        <taxon>Annelida</taxon>
        <taxon>Polychaeta</taxon>
        <taxon>Sedentaria</taxon>
        <taxon>Canalipalpata</taxon>
        <taxon>Sabellida</taxon>
        <taxon>Oweniida</taxon>
        <taxon>Oweniidae</taxon>
        <taxon>Owenia</taxon>
    </lineage>
</organism>
<dbReference type="OrthoDB" id="5860767at2759"/>
<keyword evidence="5" id="KW-1185">Reference proteome</keyword>
<dbReference type="Proteomes" id="UP000749559">
    <property type="component" value="Unassembled WGS sequence"/>
</dbReference>
<evidence type="ECO:0000259" key="3">
    <source>
        <dbReference type="PROSITE" id="PS50181"/>
    </source>
</evidence>
<evidence type="ECO:0000313" key="4">
    <source>
        <dbReference type="EMBL" id="CAH1792085.1"/>
    </source>
</evidence>
<dbReference type="GO" id="GO:0000209">
    <property type="term" value="P:protein polyubiquitination"/>
    <property type="evidence" value="ECO:0007669"/>
    <property type="project" value="TreeGrafter"/>
</dbReference>
<name>A0A8S4PFY3_OWEFU</name>
<dbReference type="Gene3D" id="1.20.5.340">
    <property type="match status" value="1"/>
</dbReference>